<dbReference type="Pfam" id="PF00501">
    <property type="entry name" value="AMP-binding"/>
    <property type="match status" value="1"/>
</dbReference>
<dbReference type="RefSeq" id="WP_289446719.1">
    <property type="nucleotide sequence ID" value="NZ_JAUCGR010000002.1"/>
</dbReference>
<name>A0ABT7S708_9CELL</name>
<dbReference type="PANTHER" id="PTHR43272:SF32">
    <property type="entry name" value="AMP-DEPENDENT SYNTHETASE_LIGASE DOMAIN-CONTAINING PROTEIN"/>
    <property type="match status" value="1"/>
</dbReference>
<dbReference type="EMBL" id="JAUCGR010000002">
    <property type="protein sequence ID" value="MDM7831405.1"/>
    <property type="molecule type" value="Genomic_DNA"/>
</dbReference>
<dbReference type="PROSITE" id="PS00455">
    <property type="entry name" value="AMP_BINDING"/>
    <property type="match status" value="1"/>
</dbReference>
<evidence type="ECO:0000313" key="8">
    <source>
        <dbReference type="Proteomes" id="UP001321453"/>
    </source>
</evidence>
<protein>
    <recommendedName>
        <fullName evidence="5">Acyl-CoA synthetase</fullName>
    </recommendedName>
</protein>
<evidence type="ECO:0000313" key="7">
    <source>
        <dbReference type="EMBL" id="MDM7831405.1"/>
    </source>
</evidence>
<organism evidence="7 8">
    <name type="scientific">Cellulomonas edaphi</name>
    <dbReference type="NCBI Taxonomy" id="3053468"/>
    <lineage>
        <taxon>Bacteria</taxon>
        <taxon>Bacillati</taxon>
        <taxon>Actinomycetota</taxon>
        <taxon>Actinomycetes</taxon>
        <taxon>Micrococcales</taxon>
        <taxon>Cellulomonadaceae</taxon>
        <taxon>Cellulomonas</taxon>
    </lineage>
</organism>
<evidence type="ECO:0000256" key="5">
    <source>
        <dbReference type="ARBA" id="ARBA00032875"/>
    </source>
</evidence>
<evidence type="ECO:0000256" key="3">
    <source>
        <dbReference type="ARBA" id="ARBA00022832"/>
    </source>
</evidence>
<dbReference type="PANTHER" id="PTHR43272">
    <property type="entry name" value="LONG-CHAIN-FATTY-ACID--COA LIGASE"/>
    <property type="match status" value="1"/>
</dbReference>
<dbReference type="SUPFAM" id="SSF56801">
    <property type="entry name" value="Acetyl-CoA synthetase-like"/>
    <property type="match status" value="1"/>
</dbReference>
<dbReference type="Gene3D" id="3.40.50.12780">
    <property type="entry name" value="N-terminal domain of ligase-like"/>
    <property type="match status" value="1"/>
</dbReference>
<dbReference type="InterPro" id="IPR000873">
    <property type="entry name" value="AMP-dep_synth/lig_dom"/>
</dbReference>
<gene>
    <name evidence="7" type="ORF">QRT05_08675</name>
</gene>
<keyword evidence="8" id="KW-1185">Reference proteome</keyword>
<dbReference type="Proteomes" id="UP001321453">
    <property type="component" value="Unassembled WGS sequence"/>
</dbReference>
<evidence type="ECO:0000256" key="1">
    <source>
        <dbReference type="ARBA" id="ARBA00006432"/>
    </source>
</evidence>
<evidence type="ECO:0000259" key="6">
    <source>
        <dbReference type="Pfam" id="PF00501"/>
    </source>
</evidence>
<sequence length="603" mass="64661">MDEFRTPLLIEVDPSSNLNTLFAARVESAPDAPVVEHKTEPEGPWIPITGRELDAEVVAVAKGLVARGVQPGDRVGIMSRTRYEWSLLDWAAWAAGAIPVPLYETSSAEQVSWILTDADVSLLVVETAEHAVTVAEVRPDAPNLRDVLVLDEGAVEELVTAGAQVADEEIARRRSLAVLADTATVIYTSGTTGRPKGVELTHGNFYELTVNTVADLNEVVSEPGARTLLFMPLAHVFARFIHVLCMPAGAVLGHTPDTRTLLEDLASFKPTFILAVPRVFEKVYNSAEQKAVAGGKGAIFQRAAKTSIVYSRALDTPRGPSPWLRLQHRVADALVLKRLRNALGGHARWAISGGAPLGERLGHFYRGLGLVVLEGYGLTETTAPATVNRPSRSKIGSVGLPLPGTSVRIAEDGEVEVKGIQVFRGYHANDHATAEALSDGWFRTGDLGAIDEDGYLSITGRKKEIIVTAGGKNVAPAVLEDRLRGHPLISQVVVVGDAQPFIAALVTLDPEGVPGWLAAHGKPALSMAEAATDPDVLASIDKAVERANKAVSRAESIRKYRILDTDLTIANGYLTPKLSVKRSLVLKDFATEVDALYAGKRED</sequence>
<dbReference type="InterPro" id="IPR042099">
    <property type="entry name" value="ANL_N_sf"/>
</dbReference>
<comment type="similarity">
    <text evidence="1">Belongs to the ATP-dependent AMP-binding enzyme family.</text>
</comment>
<dbReference type="InterPro" id="IPR020845">
    <property type="entry name" value="AMP-binding_CS"/>
</dbReference>
<dbReference type="CDD" id="cd05907">
    <property type="entry name" value="VL_LC_FACS_like"/>
    <property type="match status" value="1"/>
</dbReference>
<accession>A0ABT7S708</accession>
<evidence type="ECO:0000256" key="4">
    <source>
        <dbReference type="ARBA" id="ARBA00023098"/>
    </source>
</evidence>
<reference evidence="7 8" key="1">
    <citation type="submission" date="2023-06" db="EMBL/GenBank/DDBJ databases">
        <title>Cellulomonas sp. MW9 Whole genome sequence.</title>
        <authorList>
            <person name="Park S."/>
        </authorList>
    </citation>
    <scope>NUCLEOTIDE SEQUENCE [LARGE SCALE GENOMIC DNA]</scope>
    <source>
        <strain evidence="7 8">MW9</strain>
    </source>
</reference>
<keyword evidence="2" id="KW-0436">Ligase</keyword>
<keyword evidence="3" id="KW-0276">Fatty acid metabolism</keyword>
<dbReference type="Pfam" id="PF23562">
    <property type="entry name" value="AMP-binding_C_3"/>
    <property type="match status" value="1"/>
</dbReference>
<keyword evidence="4" id="KW-0443">Lipid metabolism</keyword>
<evidence type="ECO:0000256" key="2">
    <source>
        <dbReference type="ARBA" id="ARBA00022598"/>
    </source>
</evidence>
<feature type="domain" description="AMP-dependent synthetase/ligase" evidence="6">
    <location>
        <begin position="23"/>
        <end position="427"/>
    </location>
</feature>
<proteinExistence type="inferred from homology"/>
<comment type="caution">
    <text evidence="7">The sequence shown here is derived from an EMBL/GenBank/DDBJ whole genome shotgun (WGS) entry which is preliminary data.</text>
</comment>